<dbReference type="RefSeq" id="WP_378198104.1">
    <property type="nucleotide sequence ID" value="NZ_JBHLZP010000047.1"/>
</dbReference>
<dbReference type="Pfam" id="PF05147">
    <property type="entry name" value="LANC_like"/>
    <property type="match status" value="1"/>
</dbReference>
<gene>
    <name evidence="1" type="ORF">ACFFNX_09345</name>
</gene>
<dbReference type="Gene3D" id="1.50.10.10">
    <property type="match status" value="1"/>
</dbReference>
<evidence type="ECO:0000313" key="2">
    <source>
        <dbReference type="Proteomes" id="UP001589627"/>
    </source>
</evidence>
<evidence type="ECO:0000313" key="1">
    <source>
        <dbReference type="EMBL" id="MFB9832390.1"/>
    </source>
</evidence>
<name>A0ABV5YBJ3_9ACTN</name>
<accession>A0ABV5YBJ3</accession>
<proteinExistence type="predicted"/>
<dbReference type="EMBL" id="JBHLZP010000047">
    <property type="protein sequence ID" value="MFB9832390.1"/>
    <property type="molecule type" value="Genomic_DNA"/>
</dbReference>
<keyword evidence="2" id="KW-1185">Reference proteome</keyword>
<reference evidence="1 2" key="1">
    <citation type="submission" date="2024-09" db="EMBL/GenBank/DDBJ databases">
        <authorList>
            <person name="Sun Q."/>
            <person name="Mori K."/>
        </authorList>
    </citation>
    <scope>NUCLEOTIDE SEQUENCE [LARGE SCALE GENOMIC DNA]</scope>
    <source>
        <strain evidence="1 2">TBRC 0563</strain>
    </source>
</reference>
<sequence>AEALVADLNGPAARPMGASWCQGMSGIASALLHAARAYDDERYLALAERGVRACLALAPRAWVTSQCCGLAGIGEALIDAAMATGDPAYWQGAEEIAGLMLTRAGGPPAAPLFPGNDLDTAAFTWGTGTGGVLSFLRRLDRRDGARLWTPGWCLPV</sequence>
<comment type="caution">
    <text evidence="1">The sequence shown here is derived from an EMBL/GenBank/DDBJ whole genome shotgun (WGS) entry which is preliminary data.</text>
</comment>
<dbReference type="Proteomes" id="UP001589627">
    <property type="component" value="Unassembled WGS sequence"/>
</dbReference>
<feature type="non-terminal residue" evidence="1">
    <location>
        <position position="1"/>
    </location>
</feature>
<organism evidence="1 2">
    <name type="scientific">Actinoallomurus acaciae</name>
    <dbReference type="NCBI Taxonomy" id="502577"/>
    <lineage>
        <taxon>Bacteria</taxon>
        <taxon>Bacillati</taxon>
        <taxon>Actinomycetota</taxon>
        <taxon>Actinomycetes</taxon>
        <taxon>Streptosporangiales</taxon>
        <taxon>Thermomonosporaceae</taxon>
        <taxon>Actinoallomurus</taxon>
    </lineage>
</organism>
<protein>
    <submittedName>
        <fullName evidence="1">Lanthionine synthetase LanC family protein</fullName>
    </submittedName>
</protein>
<dbReference type="InterPro" id="IPR012341">
    <property type="entry name" value="6hp_glycosidase-like_sf"/>
</dbReference>
<dbReference type="SUPFAM" id="SSF158745">
    <property type="entry name" value="LanC-like"/>
    <property type="match status" value="1"/>
</dbReference>
<dbReference type="InterPro" id="IPR007822">
    <property type="entry name" value="LANC-like"/>
</dbReference>